<dbReference type="RefSeq" id="WP_330799357.1">
    <property type="nucleotide sequence ID" value="NZ_JAZEWV010000032.1"/>
</dbReference>
<dbReference type="Pfam" id="PF00440">
    <property type="entry name" value="TetR_N"/>
    <property type="match status" value="1"/>
</dbReference>
<accession>A0ABU7PIR6</accession>
<keyword evidence="3 5" id="KW-0238">DNA-binding</keyword>
<evidence type="ECO:0000256" key="4">
    <source>
        <dbReference type="ARBA" id="ARBA00023163"/>
    </source>
</evidence>
<keyword evidence="4" id="KW-0804">Transcription</keyword>
<evidence type="ECO:0000256" key="3">
    <source>
        <dbReference type="ARBA" id="ARBA00023125"/>
    </source>
</evidence>
<dbReference type="PROSITE" id="PS01081">
    <property type="entry name" value="HTH_TETR_1"/>
    <property type="match status" value="1"/>
</dbReference>
<feature type="DNA-binding region" description="H-T-H motif" evidence="5">
    <location>
        <begin position="52"/>
        <end position="71"/>
    </location>
</feature>
<keyword evidence="9" id="KW-1185">Reference proteome</keyword>
<evidence type="ECO:0000256" key="1">
    <source>
        <dbReference type="ARBA" id="ARBA00022491"/>
    </source>
</evidence>
<dbReference type="Gene3D" id="1.10.10.60">
    <property type="entry name" value="Homeodomain-like"/>
    <property type="match status" value="1"/>
</dbReference>
<organism evidence="8 9">
    <name type="scientific">Actinacidiphila polyblastidii</name>
    <dbReference type="NCBI Taxonomy" id="3110430"/>
    <lineage>
        <taxon>Bacteria</taxon>
        <taxon>Bacillati</taxon>
        <taxon>Actinomycetota</taxon>
        <taxon>Actinomycetes</taxon>
        <taxon>Kitasatosporales</taxon>
        <taxon>Streptomycetaceae</taxon>
        <taxon>Actinacidiphila</taxon>
    </lineage>
</organism>
<feature type="compositionally biased region" description="Gly residues" evidence="6">
    <location>
        <begin position="7"/>
        <end position="24"/>
    </location>
</feature>
<dbReference type="Gene3D" id="1.10.357.10">
    <property type="entry name" value="Tetracycline Repressor, domain 2"/>
    <property type="match status" value="1"/>
</dbReference>
<proteinExistence type="predicted"/>
<dbReference type="InterPro" id="IPR036271">
    <property type="entry name" value="Tet_transcr_reg_TetR-rel_C_sf"/>
</dbReference>
<dbReference type="InterPro" id="IPR009057">
    <property type="entry name" value="Homeodomain-like_sf"/>
</dbReference>
<dbReference type="PANTHER" id="PTHR30055:SF175">
    <property type="entry name" value="HTH-TYPE TRANSCRIPTIONAL REPRESSOR KSTR2"/>
    <property type="match status" value="1"/>
</dbReference>
<comment type="caution">
    <text evidence="8">The sequence shown here is derived from an EMBL/GenBank/DDBJ whole genome shotgun (WGS) entry which is preliminary data.</text>
</comment>
<keyword evidence="1" id="KW-0678">Repressor</keyword>
<dbReference type="PRINTS" id="PR00455">
    <property type="entry name" value="HTHTETR"/>
</dbReference>
<protein>
    <submittedName>
        <fullName evidence="8">TetR/AcrR family transcriptional regulator</fullName>
    </submittedName>
</protein>
<sequence length="217" mass="23742">MARSATGGSGAGTGAGAGPGTAAGAGAGAAVPERLLAEATRLFAERGYDRTSVQEIVEAAGVTKGALYHYFGSKDDLLHEIYARVLRLQTERLDAIAARPTDVPERLAEAAADVVVTSIQNLDDTKIFFRSMHQLSPEKQKAVRAERRRYHERFRSLVEEGQRDGHFRAELRPDLVVDYFFGSVHHLGTWYHADGPLSAEQVATEFSDLLLHSVRRP</sequence>
<dbReference type="Pfam" id="PF17932">
    <property type="entry name" value="TetR_C_24"/>
    <property type="match status" value="1"/>
</dbReference>
<evidence type="ECO:0000256" key="6">
    <source>
        <dbReference type="SAM" id="MobiDB-lite"/>
    </source>
</evidence>
<dbReference type="SUPFAM" id="SSF46689">
    <property type="entry name" value="Homeodomain-like"/>
    <property type="match status" value="1"/>
</dbReference>
<evidence type="ECO:0000259" key="7">
    <source>
        <dbReference type="PROSITE" id="PS50977"/>
    </source>
</evidence>
<evidence type="ECO:0000313" key="8">
    <source>
        <dbReference type="EMBL" id="MEE4545651.1"/>
    </source>
</evidence>
<keyword evidence="2" id="KW-0805">Transcription regulation</keyword>
<dbReference type="SUPFAM" id="SSF48498">
    <property type="entry name" value="Tetracyclin repressor-like, C-terminal domain"/>
    <property type="match status" value="1"/>
</dbReference>
<dbReference type="InterPro" id="IPR023772">
    <property type="entry name" value="DNA-bd_HTH_TetR-type_CS"/>
</dbReference>
<dbReference type="PANTHER" id="PTHR30055">
    <property type="entry name" value="HTH-TYPE TRANSCRIPTIONAL REGULATOR RUTR"/>
    <property type="match status" value="1"/>
</dbReference>
<dbReference type="PROSITE" id="PS50977">
    <property type="entry name" value="HTH_TETR_2"/>
    <property type="match status" value="1"/>
</dbReference>
<evidence type="ECO:0000256" key="2">
    <source>
        <dbReference type="ARBA" id="ARBA00023015"/>
    </source>
</evidence>
<evidence type="ECO:0000256" key="5">
    <source>
        <dbReference type="PROSITE-ProRule" id="PRU00335"/>
    </source>
</evidence>
<dbReference type="InterPro" id="IPR001647">
    <property type="entry name" value="HTH_TetR"/>
</dbReference>
<feature type="region of interest" description="Disordered" evidence="6">
    <location>
        <begin position="1"/>
        <end position="24"/>
    </location>
</feature>
<dbReference type="InterPro" id="IPR041490">
    <property type="entry name" value="KstR2_TetR_C"/>
</dbReference>
<feature type="domain" description="HTH tetR-type" evidence="7">
    <location>
        <begin position="29"/>
        <end position="89"/>
    </location>
</feature>
<reference evidence="8 9" key="1">
    <citation type="submission" date="2023-12" db="EMBL/GenBank/DDBJ databases">
        <title>Streptomyces sp. V4-01.</title>
        <authorList>
            <person name="Somphong A."/>
            <person name="Phongsopitanun W."/>
        </authorList>
    </citation>
    <scope>NUCLEOTIDE SEQUENCE [LARGE SCALE GENOMIC DNA]</scope>
    <source>
        <strain evidence="8 9">V4-01</strain>
    </source>
</reference>
<dbReference type="Proteomes" id="UP001344658">
    <property type="component" value="Unassembled WGS sequence"/>
</dbReference>
<dbReference type="InterPro" id="IPR050109">
    <property type="entry name" value="HTH-type_TetR-like_transc_reg"/>
</dbReference>
<evidence type="ECO:0000313" key="9">
    <source>
        <dbReference type="Proteomes" id="UP001344658"/>
    </source>
</evidence>
<name>A0ABU7PIR6_9ACTN</name>
<dbReference type="EMBL" id="JAZEWV010000032">
    <property type="protein sequence ID" value="MEE4545651.1"/>
    <property type="molecule type" value="Genomic_DNA"/>
</dbReference>
<gene>
    <name evidence="8" type="ORF">V2S66_27245</name>
</gene>